<proteinExistence type="predicted"/>
<accession>A0A9P5AUX5</accession>
<dbReference type="Proteomes" id="UP000730481">
    <property type="component" value="Unassembled WGS sequence"/>
</dbReference>
<dbReference type="EMBL" id="PVQB02000029">
    <property type="protein sequence ID" value="KAF4345229.1"/>
    <property type="molecule type" value="Genomic_DNA"/>
</dbReference>
<reference evidence="1" key="2">
    <citation type="submission" date="2020-02" db="EMBL/GenBank/DDBJ databases">
        <title>Identification and distribution of gene clusters putatively required for synthesis of sphingolipid metabolism inhibitors in phylogenetically diverse species of the filamentous fungus Fusarium.</title>
        <authorList>
            <person name="Kim H.-S."/>
            <person name="Busman M."/>
            <person name="Brown D.W."/>
            <person name="Divon H."/>
            <person name="Uhlig S."/>
            <person name="Proctor R.H."/>
        </authorList>
    </citation>
    <scope>NUCLEOTIDE SEQUENCE</scope>
    <source>
        <strain evidence="1">NRRL 25174</strain>
    </source>
</reference>
<evidence type="ECO:0000313" key="2">
    <source>
        <dbReference type="Proteomes" id="UP000730481"/>
    </source>
</evidence>
<comment type="caution">
    <text evidence="1">The sequence shown here is derived from an EMBL/GenBank/DDBJ whole genome shotgun (WGS) entry which is preliminary data.</text>
</comment>
<dbReference type="OrthoDB" id="5061935at2759"/>
<evidence type="ECO:0000313" key="1">
    <source>
        <dbReference type="EMBL" id="KAF4345229.1"/>
    </source>
</evidence>
<keyword evidence="2" id="KW-1185">Reference proteome</keyword>
<organism evidence="1 2">
    <name type="scientific">Fusarium beomiforme</name>
    <dbReference type="NCBI Taxonomy" id="44412"/>
    <lineage>
        <taxon>Eukaryota</taxon>
        <taxon>Fungi</taxon>
        <taxon>Dikarya</taxon>
        <taxon>Ascomycota</taxon>
        <taxon>Pezizomycotina</taxon>
        <taxon>Sordariomycetes</taxon>
        <taxon>Hypocreomycetidae</taxon>
        <taxon>Hypocreales</taxon>
        <taxon>Nectriaceae</taxon>
        <taxon>Fusarium</taxon>
        <taxon>Fusarium burgessii species complex</taxon>
    </lineage>
</organism>
<reference evidence="1" key="1">
    <citation type="journal article" date="2017" name="Mycologia">
        <title>Fusarium algeriense, sp. nov., a novel toxigenic crown rot pathogen of durum wheat from Algeria is nested in the Fusarium burgessii species complex.</title>
        <authorList>
            <person name="Laraba I."/>
            <person name="Keddad A."/>
            <person name="Boureghda H."/>
            <person name="Abdallah N."/>
            <person name="Vaughan M.M."/>
            <person name="Proctor R.H."/>
            <person name="Busman M."/>
            <person name="O'Donnell K."/>
        </authorList>
    </citation>
    <scope>NUCLEOTIDE SEQUENCE</scope>
    <source>
        <strain evidence="1">NRRL 25174</strain>
    </source>
</reference>
<sequence>MSDNLDFPQFHEPTGLTFVGSDNSLSLSPTDFEALSTVTYPQDVDQSLIDSWSQDAFPLGSLMDQDGVLGLAMDSGSSDMGGLTEFLLAEPITRMDSQLDDIEAAQFDITFSPLSLLDLPKSSYEVHSELVSVSGSPEPTSTL</sequence>
<gene>
    <name evidence="1" type="ORF">FBEOM_731</name>
</gene>
<dbReference type="AlphaFoldDB" id="A0A9P5AUX5"/>
<name>A0A9P5AUX5_9HYPO</name>
<protein>
    <submittedName>
        <fullName evidence="1">Uncharacterized protein</fullName>
    </submittedName>
</protein>